<reference evidence="2" key="2">
    <citation type="submission" date="2019-01" db="UniProtKB">
        <authorList>
            <consortium name="EnsemblPlants"/>
        </authorList>
    </citation>
    <scope>IDENTIFICATION</scope>
    <source>
        <strain evidence="2">cv. Heinz 1706</strain>
    </source>
</reference>
<evidence type="ECO:0000313" key="3">
    <source>
        <dbReference type="Proteomes" id="UP000004994"/>
    </source>
</evidence>
<organism evidence="2">
    <name type="scientific">Solanum lycopersicum</name>
    <name type="common">Tomato</name>
    <name type="synonym">Lycopersicon esculentum</name>
    <dbReference type="NCBI Taxonomy" id="4081"/>
    <lineage>
        <taxon>Eukaryota</taxon>
        <taxon>Viridiplantae</taxon>
        <taxon>Streptophyta</taxon>
        <taxon>Embryophyta</taxon>
        <taxon>Tracheophyta</taxon>
        <taxon>Spermatophyta</taxon>
        <taxon>Magnoliopsida</taxon>
        <taxon>eudicotyledons</taxon>
        <taxon>Gunneridae</taxon>
        <taxon>Pentapetalae</taxon>
        <taxon>asterids</taxon>
        <taxon>lamiids</taxon>
        <taxon>Solanales</taxon>
        <taxon>Solanaceae</taxon>
        <taxon>Solanoideae</taxon>
        <taxon>Solaneae</taxon>
        <taxon>Solanum</taxon>
        <taxon>Solanum subgen. Lycopersicon</taxon>
    </lineage>
</organism>
<name>A0A3Q7FHI6_SOLLC</name>
<keyword evidence="1" id="KW-0812">Transmembrane</keyword>
<evidence type="ECO:0000313" key="2">
    <source>
        <dbReference type="EnsemblPlants" id="Solyc03g052970.1.1.1"/>
    </source>
</evidence>
<protein>
    <submittedName>
        <fullName evidence="2">Uncharacterized protein</fullName>
    </submittedName>
</protein>
<dbReference type="PaxDb" id="4081-Solyc03g052970.1.1"/>
<keyword evidence="1" id="KW-0472">Membrane</keyword>
<dbReference type="AlphaFoldDB" id="A0A3Q7FHI6"/>
<accession>A0A3Q7FHI6</accession>
<dbReference type="Proteomes" id="UP000004994">
    <property type="component" value="Chromosome 3"/>
</dbReference>
<dbReference type="EnsemblPlants" id="Solyc03g052970.1.1">
    <property type="protein sequence ID" value="Solyc03g052970.1.1.1"/>
    <property type="gene ID" value="Solyc03g052970.1"/>
</dbReference>
<feature type="transmembrane region" description="Helical" evidence="1">
    <location>
        <begin position="56"/>
        <end position="76"/>
    </location>
</feature>
<dbReference type="InParanoid" id="A0A3Q7FHI6"/>
<sequence>MRTHRFSTNWYYCVLYFLQPYQLHIACLLFYCSYILGLIQHQSLDVFPLVLLRKMFTISLVLVGRLNTLTFAGASISETILQYN</sequence>
<reference evidence="2" key="1">
    <citation type="journal article" date="2012" name="Nature">
        <title>The tomato genome sequence provides insights into fleshy fruit evolution.</title>
        <authorList>
            <consortium name="Tomato Genome Consortium"/>
        </authorList>
    </citation>
    <scope>NUCLEOTIDE SEQUENCE [LARGE SCALE GENOMIC DNA]</scope>
    <source>
        <strain evidence="2">cv. Heinz 1706</strain>
    </source>
</reference>
<keyword evidence="1" id="KW-1133">Transmembrane helix</keyword>
<proteinExistence type="predicted"/>
<evidence type="ECO:0000256" key="1">
    <source>
        <dbReference type="SAM" id="Phobius"/>
    </source>
</evidence>
<feature type="transmembrane region" description="Helical" evidence="1">
    <location>
        <begin position="12"/>
        <end position="36"/>
    </location>
</feature>
<dbReference type="Gramene" id="Solyc03g052970.1.1">
    <property type="protein sequence ID" value="Solyc03g052970.1.1.1"/>
    <property type="gene ID" value="Solyc03g052970.1"/>
</dbReference>
<keyword evidence="3" id="KW-1185">Reference proteome</keyword>